<organism evidence="2 3">
    <name type="scientific">Araneus ventricosus</name>
    <name type="common">Orbweaver spider</name>
    <name type="synonym">Epeira ventricosa</name>
    <dbReference type="NCBI Taxonomy" id="182803"/>
    <lineage>
        <taxon>Eukaryota</taxon>
        <taxon>Metazoa</taxon>
        <taxon>Ecdysozoa</taxon>
        <taxon>Arthropoda</taxon>
        <taxon>Chelicerata</taxon>
        <taxon>Arachnida</taxon>
        <taxon>Araneae</taxon>
        <taxon>Araneomorphae</taxon>
        <taxon>Entelegynae</taxon>
        <taxon>Araneoidea</taxon>
        <taxon>Araneidae</taxon>
        <taxon>Araneus</taxon>
    </lineage>
</organism>
<dbReference type="Proteomes" id="UP000499080">
    <property type="component" value="Unassembled WGS sequence"/>
</dbReference>
<proteinExistence type="predicted"/>
<feature type="region of interest" description="Disordered" evidence="1">
    <location>
        <begin position="52"/>
        <end position="78"/>
    </location>
</feature>
<evidence type="ECO:0000256" key="1">
    <source>
        <dbReference type="SAM" id="MobiDB-lite"/>
    </source>
</evidence>
<dbReference type="EMBL" id="BGPR01005602">
    <property type="protein sequence ID" value="GBN11692.1"/>
    <property type="molecule type" value="Genomic_DNA"/>
</dbReference>
<sequence>MSLYLMTISDQTPAYGESLVFMAKYPFSALSHLDGFSEKMFTNFNRRLRRTETRKGTHTDLAYPAPQGDGVTHVSTVD</sequence>
<evidence type="ECO:0000313" key="3">
    <source>
        <dbReference type="Proteomes" id="UP000499080"/>
    </source>
</evidence>
<reference evidence="2 3" key="1">
    <citation type="journal article" date="2019" name="Sci. Rep.">
        <title>Orb-weaving spider Araneus ventricosus genome elucidates the spidroin gene catalogue.</title>
        <authorList>
            <person name="Kono N."/>
            <person name="Nakamura H."/>
            <person name="Ohtoshi R."/>
            <person name="Moran D.A.P."/>
            <person name="Shinohara A."/>
            <person name="Yoshida Y."/>
            <person name="Fujiwara M."/>
            <person name="Mori M."/>
            <person name="Tomita M."/>
            <person name="Arakawa K."/>
        </authorList>
    </citation>
    <scope>NUCLEOTIDE SEQUENCE [LARGE SCALE GENOMIC DNA]</scope>
</reference>
<dbReference type="AlphaFoldDB" id="A0A4Y2LB08"/>
<keyword evidence="3" id="KW-1185">Reference proteome</keyword>
<protein>
    <submittedName>
        <fullName evidence="2">Uncharacterized protein</fullName>
    </submittedName>
</protein>
<gene>
    <name evidence="2" type="ORF">AVEN_184847_1</name>
</gene>
<accession>A0A4Y2LB08</accession>
<comment type="caution">
    <text evidence="2">The sequence shown here is derived from an EMBL/GenBank/DDBJ whole genome shotgun (WGS) entry which is preliminary data.</text>
</comment>
<name>A0A4Y2LB08_ARAVE</name>
<evidence type="ECO:0000313" key="2">
    <source>
        <dbReference type="EMBL" id="GBN11692.1"/>
    </source>
</evidence>